<dbReference type="InterPro" id="IPR038461">
    <property type="entry name" value="Schlafen_AlbA_2_dom_sf"/>
</dbReference>
<organism evidence="2 3">
    <name type="scientific">Rothia endophytica</name>
    <dbReference type="NCBI Taxonomy" id="1324766"/>
    <lineage>
        <taxon>Bacteria</taxon>
        <taxon>Bacillati</taxon>
        <taxon>Actinomycetota</taxon>
        <taxon>Actinomycetes</taxon>
        <taxon>Micrococcales</taxon>
        <taxon>Micrococcaceae</taxon>
        <taxon>Rothia</taxon>
    </lineage>
</organism>
<accession>A0ABP9AZB4</accession>
<name>A0ABP9AZB4_9MICC</name>
<protein>
    <recommendedName>
        <fullName evidence="1">Schlafen AlbA-2 domain-containing protein</fullName>
    </recommendedName>
</protein>
<reference evidence="3" key="1">
    <citation type="journal article" date="2019" name="Int. J. Syst. Evol. Microbiol.">
        <title>The Global Catalogue of Microorganisms (GCM) 10K type strain sequencing project: providing services to taxonomists for standard genome sequencing and annotation.</title>
        <authorList>
            <consortium name="The Broad Institute Genomics Platform"/>
            <consortium name="The Broad Institute Genome Sequencing Center for Infectious Disease"/>
            <person name="Wu L."/>
            <person name="Ma J."/>
        </authorList>
    </citation>
    <scope>NUCLEOTIDE SEQUENCE [LARGE SCALE GENOMIC DNA]</scope>
    <source>
        <strain evidence="3">JCM 18541</strain>
    </source>
</reference>
<dbReference type="EMBL" id="BAABKP010000001">
    <property type="protein sequence ID" value="GAA4787802.1"/>
    <property type="molecule type" value="Genomic_DNA"/>
</dbReference>
<evidence type="ECO:0000313" key="3">
    <source>
        <dbReference type="Proteomes" id="UP001500187"/>
    </source>
</evidence>
<dbReference type="Gene3D" id="3.30.950.30">
    <property type="entry name" value="Schlafen, AAA domain"/>
    <property type="match status" value="1"/>
</dbReference>
<dbReference type="InterPro" id="IPR007421">
    <property type="entry name" value="Schlafen_AlbA_2_dom"/>
</dbReference>
<dbReference type="Pfam" id="PF04326">
    <property type="entry name" value="SLFN_AlbA_2"/>
    <property type="match status" value="1"/>
</dbReference>
<sequence length="78" mass="8589">MYYALTTDSSGKLTNHESKTLEYKRDLSHPQGPLPTLVAFANAAGGQLVVGVNHDLSICDVKDPLRQEECLELSFLLK</sequence>
<proteinExistence type="predicted"/>
<gene>
    <name evidence="2" type="ORF">GCM10023352_01800</name>
</gene>
<evidence type="ECO:0000313" key="2">
    <source>
        <dbReference type="EMBL" id="GAA4787802.1"/>
    </source>
</evidence>
<evidence type="ECO:0000259" key="1">
    <source>
        <dbReference type="Pfam" id="PF04326"/>
    </source>
</evidence>
<feature type="domain" description="Schlafen AlbA-2" evidence="1">
    <location>
        <begin position="17"/>
        <end position="72"/>
    </location>
</feature>
<dbReference type="Proteomes" id="UP001500187">
    <property type="component" value="Unassembled WGS sequence"/>
</dbReference>
<dbReference type="RefSeq" id="WP_425569995.1">
    <property type="nucleotide sequence ID" value="NZ_BAABKP010000001.1"/>
</dbReference>
<comment type="caution">
    <text evidence="2">The sequence shown here is derived from an EMBL/GenBank/DDBJ whole genome shotgun (WGS) entry which is preliminary data.</text>
</comment>
<keyword evidence="3" id="KW-1185">Reference proteome</keyword>